<evidence type="ECO:0000256" key="16">
    <source>
        <dbReference type="ARBA" id="ARBA00047857"/>
    </source>
</evidence>
<keyword evidence="8" id="KW-0808">Transferase</keyword>
<dbReference type="EC" id="2.7.1.161" evidence="4"/>
<keyword evidence="7" id="KW-0288">FMN</keyword>
<evidence type="ECO:0000256" key="1">
    <source>
        <dbReference type="ARBA" id="ARBA00001946"/>
    </source>
</evidence>
<protein>
    <recommendedName>
        <fullName evidence="5">Riboflavin kinase</fullName>
        <ecNumber evidence="4">2.7.1.161</ecNumber>
    </recommendedName>
    <alternativeName>
        <fullName evidence="14">CTP-dependent riboflavin kinase</fullName>
    </alternativeName>
    <alternativeName>
        <fullName evidence="15">CTP:riboflavin 5'-phosphotransferase</fullName>
    </alternativeName>
    <alternativeName>
        <fullName evidence="13">Flavokinase</fullName>
    </alternativeName>
</protein>
<dbReference type="RefSeq" id="WP_273739538.1">
    <property type="nucleotide sequence ID" value="NZ_JAQIVI010000271.1"/>
</dbReference>
<evidence type="ECO:0000256" key="14">
    <source>
        <dbReference type="ARBA" id="ARBA00030544"/>
    </source>
</evidence>
<evidence type="ECO:0000256" key="5">
    <source>
        <dbReference type="ARBA" id="ARBA00017394"/>
    </source>
</evidence>
<dbReference type="PANTHER" id="PTHR40706">
    <property type="entry name" value="RIBOFLAVIN KINASE"/>
    <property type="match status" value="1"/>
</dbReference>
<dbReference type="SUPFAM" id="SSF82114">
    <property type="entry name" value="Riboflavin kinase-like"/>
    <property type="match status" value="1"/>
</dbReference>
<dbReference type="InterPro" id="IPR023465">
    <property type="entry name" value="Riboflavin_kinase_dom_sf"/>
</dbReference>
<keyword evidence="10" id="KW-0547">Nucleotide-binding</keyword>
<gene>
    <name evidence="18" type="ORF">ACFQE6_16780</name>
</gene>
<dbReference type="GO" id="GO:0046872">
    <property type="term" value="F:metal ion binding"/>
    <property type="evidence" value="ECO:0007669"/>
    <property type="project" value="UniProtKB-KW"/>
</dbReference>
<organism evidence="18 19">
    <name type="scientific">Natrinema soli</name>
    <dbReference type="NCBI Taxonomy" id="1930624"/>
    <lineage>
        <taxon>Archaea</taxon>
        <taxon>Methanobacteriati</taxon>
        <taxon>Methanobacteriota</taxon>
        <taxon>Stenosarchaea group</taxon>
        <taxon>Halobacteria</taxon>
        <taxon>Halobacteriales</taxon>
        <taxon>Natrialbaceae</taxon>
        <taxon>Natrinema</taxon>
    </lineage>
</organism>
<comment type="cofactor">
    <cofactor evidence="1">
        <name>Mg(2+)</name>
        <dbReference type="ChEBI" id="CHEBI:18420"/>
    </cofactor>
</comment>
<reference evidence="18 19" key="1">
    <citation type="journal article" date="2019" name="Int. J. Syst. Evol. Microbiol.">
        <title>The Global Catalogue of Microorganisms (GCM) 10K type strain sequencing project: providing services to taxonomists for standard genome sequencing and annotation.</title>
        <authorList>
            <consortium name="The Broad Institute Genomics Platform"/>
            <consortium name="The Broad Institute Genome Sequencing Center for Infectious Disease"/>
            <person name="Wu L."/>
            <person name="Ma J."/>
        </authorList>
    </citation>
    <scope>NUCLEOTIDE SEQUENCE [LARGE SCALE GENOMIC DNA]</scope>
    <source>
        <strain evidence="18 19">LMG 29247</strain>
    </source>
</reference>
<comment type="caution">
    <text evidence="18">The sequence shown here is derived from an EMBL/GenBank/DDBJ whole genome shotgun (WGS) entry which is preliminary data.</text>
</comment>
<evidence type="ECO:0000256" key="2">
    <source>
        <dbReference type="ARBA" id="ARBA00005219"/>
    </source>
</evidence>
<evidence type="ECO:0000256" key="15">
    <source>
        <dbReference type="ARBA" id="ARBA00033116"/>
    </source>
</evidence>
<comment type="pathway">
    <text evidence="2">Cofactor biosynthesis; FMN biosynthesis; FMN from riboflavin (CTP route): step 1/1.</text>
</comment>
<sequence length="147" mass="16138">MTVTVDGTVTSGFGRGKEFVSLEGYSRQFQGVLGYEPYPGTLNLDLSRSVDGQFERLEARRIDGWQDGDRSFGIVYCYPATIVDADESVRLHAIVPKRTDHDTSTLELISPVALRERFELSDGASISIRIESAPSETETVDSGSLSN</sequence>
<keyword evidence="9" id="KW-0479">Metal-binding</keyword>
<evidence type="ECO:0000256" key="3">
    <source>
        <dbReference type="ARBA" id="ARBA00006428"/>
    </source>
</evidence>
<proteinExistence type="inferred from homology"/>
<evidence type="ECO:0000259" key="17">
    <source>
        <dbReference type="Pfam" id="PF01982"/>
    </source>
</evidence>
<evidence type="ECO:0000256" key="10">
    <source>
        <dbReference type="ARBA" id="ARBA00022741"/>
    </source>
</evidence>
<evidence type="ECO:0000256" key="8">
    <source>
        <dbReference type="ARBA" id="ARBA00022679"/>
    </source>
</evidence>
<evidence type="ECO:0000256" key="9">
    <source>
        <dbReference type="ARBA" id="ARBA00022723"/>
    </source>
</evidence>
<accession>A0ABD5SNK2</accession>
<dbReference type="GO" id="GO:0016301">
    <property type="term" value="F:kinase activity"/>
    <property type="evidence" value="ECO:0007669"/>
    <property type="project" value="UniProtKB-KW"/>
</dbReference>
<dbReference type="InterPro" id="IPR039063">
    <property type="entry name" value="RibK_CTP-dep"/>
</dbReference>
<keyword evidence="6" id="KW-0285">Flavoprotein</keyword>
<evidence type="ECO:0000256" key="6">
    <source>
        <dbReference type="ARBA" id="ARBA00022630"/>
    </source>
</evidence>
<keyword evidence="19" id="KW-1185">Reference proteome</keyword>
<dbReference type="Proteomes" id="UP001596383">
    <property type="component" value="Unassembled WGS sequence"/>
</dbReference>
<evidence type="ECO:0000256" key="12">
    <source>
        <dbReference type="ARBA" id="ARBA00022842"/>
    </source>
</evidence>
<keyword evidence="11" id="KW-0418">Kinase</keyword>
<evidence type="ECO:0000256" key="13">
    <source>
        <dbReference type="ARBA" id="ARBA00029789"/>
    </source>
</evidence>
<feature type="domain" description="Riboflavin kinase" evidence="17">
    <location>
        <begin position="9"/>
        <end position="130"/>
    </location>
</feature>
<evidence type="ECO:0000256" key="4">
    <source>
        <dbReference type="ARBA" id="ARBA00011987"/>
    </source>
</evidence>
<comment type="similarity">
    <text evidence="3">Belongs to the archaeal riboflavin kinase family.</text>
</comment>
<dbReference type="InterPro" id="IPR023602">
    <property type="entry name" value="Riboflavin_kinase_CTP-dep"/>
</dbReference>
<comment type="catalytic activity">
    <reaction evidence="16">
        <text>riboflavin + CTP = CDP + FMN + H(+)</text>
        <dbReference type="Rhea" id="RHEA:25021"/>
        <dbReference type="ChEBI" id="CHEBI:15378"/>
        <dbReference type="ChEBI" id="CHEBI:37563"/>
        <dbReference type="ChEBI" id="CHEBI:57986"/>
        <dbReference type="ChEBI" id="CHEBI:58069"/>
        <dbReference type="ChEBI" id="CHEBI:58210"/>
        <dbReference type="EC" id="2.7.1.161"/>
    </reaction>
</comment>
<dbReference type="AlphaFoldDB" id="A0ABD5SNK2"/>
<evidence type="ECO:0000256" key="7">
    <source>
        <dbReference type="ARBA" id="ARBA00022643"/>
    </source>
</evidence>
<dbReference type="EMBL" id="JBHSWV010000271">
    <property type="protein sequence ID" value="MFC6766584.1"/>
    <property type="molecule type" value="Genomic_DNA"/>
</dbReference>
<dbReference type="GO" id="GO:0000166">
    <property type="term" value="F:nucleotide binding"/>
    <property type="evidence" value="ECO:0007669"/>
    <property type="project" value="UniProtKB-KW"/>
</dbReference>
<name>A0ABD5SNK2_9EURY</name>
<dbReference type="PANTHER" id="PTHR40706:SF1">
    <property type="entry name" value="RIBOFLAVIN KINASE"/>
    <property type="match status" value="1"/>
</dbReference>
<evidence type="ECO:0000313" key="19">
    <source>
        <dbReference type="Proteomes" id="UP001596383"/>
    </source>
</evidence>
<dbReference type="Pfam" id="PF01982">
    <property type="entry name" value="CTP-dep_RFKase"/>
    <property type="match status" value="1"/>
</dbReference>
<keyword evidence="12" id="KW-0460">Magnesium</keyword>
<dbReference type="Gene3D" id="2.40.30.30">
    <property type="entry name" value="Riboflavin kinase-like"/>
    <property type="match status" value="1"/>
</dbReference>
<evidence type="ECO:0000313" key="18">
    <source>
        <dbReference type="EMBL" id="MFC6766584.1"/>
    </source>
</evidence>
<evidence type="ECO:0000256" key="11">
    <source>
        <dbReference type="ARBA" id="ARBA00022777"/>
    </source>
</evidence>